<keyword evidence="6 7" id="KW-0413">Isomerase</keyword>
<dbReference type="GO" id="GO:0004807">
    <property type="term" value="F:triose-phosphate isomerase activity"/>
    <property type="evidence" value="ECO:0007669"/>
    <property type="project" value="UniProtKB-UniRule"/>
</dbReference>
<comment type="function">
    <text evidence="7">Involved in the gluconeogenesis. Catalyzes stereospecifically the conversion of dihydroxyacetone phosphate (DHAP) to D-glyceraldehyde-3-phosphate (G3P).</text>
</comment>
<comment type="subcellular location">
    <subcellularLocation>
        <location evidence="7 8">Cytoplasm</location>
    </subcellularLocation>
</comment>
<dbReference type="PROSITE" id="PS51440">
    <property type="entry name" value="TIM_2"/>
    <property type="match status" value="1"/>
</dbReference>
<evidence type="ECO:0000256" key="7">
    <source>
        <dbReference type="HAMAP-Rule" id="MF_00147"/>
    </source>
</evidence>
<organism evidence="9 10">
    <name type="scientific">Endomicrobium proavitum</name>
    <dbReference type="NCBI Taxonomy" id="1408281"/>
    <lineage>
        <taxon>Bacteria</taxon>
        <taxon>Pseudomonadati</taxon>
        <taxon>Elusimicrobiota</taxon>
        <taxon>Endomicrobiia</taxon>
        <taxon>Endomicrobiales</taxon>
        <taxon>Endomicrobiaceae</taxon>
        <taxon>Endomicrobium</taxon>
    </lineage>
</organism>
<evidence type="ECO:0000256" key="3">
    <source>
        <dbReference type="ARBA" id="ARBA00022432"/>
    </source>
</evidence>
<evidence type="ECO:0000256" key="5">
    <source>
        <dbReference type="ARBA" id="ARBA00023152"/>
    </source>
</evidence>
<dbReference type="InterPro" id="IPR020861">
    <property type="entry name" value="Triosephosphate_isomerase_AS"/>
</dbReference>
<dbReference type="InterPro" id="IPR000652">
    <property type="entry name" value="Triosephosphate_isomerase"/>
</dbReference>
<keyword evidence="3 7" id="KW-0312">Gluconeogenesis</keyword>
<feature type="binding site" evidence="7">
    <location>
        <begin position="9"/>
        <end position="11"/>
    </location>
    <ligand>
        <name>substrate</name>
    </ligand>
</feature>
<keyword evidence="5 7" id="KW-0324">Glycolysis</keyword>
<feature type="active site" description="Electrophile" evidence="7">
    <location>
        <position position="95"/>
    </location>
</feature>
<dbReference type="RefSeq" id="WP_052569844.1">
    <property type="nucleotide sequence ID" value="NZ_CP009498.1"/>
</dbReference>
<dbReference type="HAMAP" id="MF_00147_B">
    <property type="entry name" value="TIM_B"/>
    <property type="match status" value="1"/>
</dbReference>
<feature type="active site" description="Proton acceptor" evidence="7">
    <location>
        <position position="167"/>
    </location>
</feature>
<evidence type="ECO:0000256" key="8">
    <source>
        <dbReference type="RuleBase" id="RU363013"/>
    </source>
</evidence>
<dbReference type="UniPathway" id="UPA00109">
    <property type="reaction ID" value="UER00189"/>
</dbReference>
<comment type="similarity">
    <text evidence="2 7 8">Belongs to the triosephosphate isomerase family.</text>
</comment>
<dbReference type="PANTHER" id="PTHR21139:SF42">
    <property type="entry name" value="TRIOSEPHOSPHATE ISOMERASE"/>
    <property type="match status" value="1"/>
</dbReference>
<dbReference type="PATRIC" id="fig|1408281.3.peg.256"/>
<evidence type="ECO:0000256" key="6">
    <source>
        <dbReference type="ARBA" id="ARBA00023235"/>
    </source>
</evidence>
<dbReference type="PROSITE" id="PS00171">
    <property type="entry name" value="TIM_1"/>
    <property type="match status" value="1"/>
</dbReference>
<feature type="binding site" evidence="7">
    <location>
        <begin position="233"/>
        <end position="234"/>
    </location>
    <ligand>
        <name>substrate</name>
    </ligand>
</feature>
<evidence type="ECO:0000256" key="1">
    <source>
        <dbReference type="ARBA" id="ARBA00004680"/>
    </source>
</evidence>
<comment type="pathway">
    <text evidence="1 7 8">Carbohydrate degradation; glycolysis; D-glyceraldehyde 3-phosphate from glycerone phosphate: step 1/1.</text>
</comment>
<dbReference type="InterPro" id="IPR022896">
    <property type="entry name" value="TrioseP_Isoase_bac/euk"/>
</dbReference>
<dbReference type="NCBIfam" id="TIGR00419">
    <property type="entry name" value="tim"/>
    <property type="match status" value="1"/>
</dbReference>
<dbReference type="Gene3D" id="3.20.20.70">
    <property type="entry name" value="Aldolase class I"/>
    <property type="match status" value="1"/>
</dbReference>
<accession>A0A0G3WG67</accession>
<dbReference type="SUPFAM" id="SSF51351">
    <property type="entry name" value="Triosephosphate isomerase (TIM)"/>
    <property type="match status" value="1"/>
</dbReference>
<dbReference type="EMBL" id="CP009498">
    <property type="protein sequence ID" value="AKL97626.1"/>
    <property type="molecule type" value="Genomic_DNA"/>
</dbReference>
<dbReference type="Proteomes" id="UP000035337">
    <property type="component" value="Chromosome"/>
</dbReference>
<comment type="catalytic activity">
    <reaction evidence="7 8">
        <text>D-glyceraldehyde 3-phosphate = dihydroxyacetone phosphate</text>
        <dbReference type="Rhea" id="RHEA:18585"/>
        <dbReference type="ChEBI" id="CHEBI:57642"/>
        <dbReference type="ChEBI" id="CHEBI:59776"/>
        <dbReference type="EC" id="5.3.1.1"/>
    </reaction>
</comment>
<evidence type="ECO:0000313" key="10">
    <source>
        <dbReference type="Proteomes" id="UP000035337"/>
    </source>
</evidence>
<protein>
    <recommendedName>
        <fullName evidence="7 8">Triosephosphate isomerase</fullName>
        <shortName evidence="7">TIM</shortName>
        <shortName evidence="7">TPI</shortName>
        <ecNumber evidence="7 8">5.3.1.1</ecNumber>
    </recommendedName>
    <alternativeName>
        <fullName evidence="7">Triose-phosphate isomerase</fullName>
    </alternativeName>
</protein>
<dbReference type="CDD" id="cd00311">
    <property type="entry name" value="TIM"/>
    <property type="match status" value="1"/>
</dbReference>
<proteinExistence type="inferred from homology"/>
<comment type="subunit">
    <text evidence="7 8">Homodimer.</text>
</comment>
<name>A0A0G3WG67_9BACT</name>
<dbReference type="EC" id="5.3.1.1" evidence="7 8"/>
<evidence type="ECO:0000256" key="4">
    <source>
        <dbReference type="ARBA" id="ARBA00022490"/>
    </source>
</evidence>
<dbReference type="KEGG" id="epo:Epro_0247"/>
<evidence type="ECO:0000313" key="9">
    <source>
        <dbReference type="EMBL" id="AKL97626.1"/>
    </source>
</evidence>
<dbReference type="STRING" id="1408281.Epro_0247"/>
<dbReference type="Pfam" id="PF00121">
    <property type="entry name" value="TIM"/>
    <property type="match status" value="1"/>
</dbReference>
<dbReference type="GO" id="GO:0006096">
    <property type="term" value="P:glycolytic process"/>
    <property type="evidence" value="ECO:0007669"/>
    <property type="project" value="UniProtKB-UniRule"/>
</dbReference>
<dbReference type="GO" id="GO:0006094">
    <property type="term" value="P:gluconeogenesis"/>
    <property type="evidence" value="ECO:0007669"/>
    <property type="project" value="UniProtKB-UniRule"/>
</dbReference>
<sequence>MRKPLMAGNWKMNKTIGEAVTVLKALKSSVADVTDVEILICPVFTALSAAAAEVKGSNINIGAQNLFWEPKGAFTGEISPAMVKDTGSAYVIIGHSERRQYFGETDETVNKKTKAAFGAGLIPVVCVGETLKEREDNITFKVIEKQVRDGLKELTAEQAAAAVIAYEPVWAIGTGKTASPDQAQEVHAFIRKIYSEIYKDAAQKTRILYGGSVNPKNVSELMKQPDIDGGLVGGASLEADSFAQLVKYSK</sequence>
<gene>
    <name evidence="7 9" type="primary">tpiA</name>
    <name evidence="9" type="ORF">Epro_0247</name>
</gene>
<dbReference type="GO" id="GO:0005829">
    <property type="term" value="C:cytosol"/>
    <property type="evidence" value="ECO:0007669"/>
    <property type="project" value="TreeGrafter"/>
</dbReference>
<dbReference type="GO" id="GO:0046166">
    <property type="term" value="P:glyceraldehyde-3-phosphate biosynthetic process"/>
    <property type="evidence" value="ECO:0007669"/>
    <property type="project" value="TreeGrafter"/>
</dbReference>
<evidence type="ECO:0000256" key="2">
    <source>
        <dbReference type="ARBA" id="ARBA00007422"/>
    </source>
</evidence>
<dbReference type="InterPro" id="IPR035990">
    <property type="entry name" value="TIM_sf"/>
</dbReference>
<feature type="binding site" evidence="7">
    <location>
        <position position="212"/>
    </location>
    <ligand>
        <name>substrate</name>
    </ligand>
</feature>
<comment type="pathway">
    <text evidence="7 8">Carbohydrate biosynthesis; gluconeogenesis.</text>
</comment>
<dbReference type="OrthoDB" id="9809429at2"/>
<feature type="binding site" evidence="7">
    <location>
        <position position="173"/>
    </location>
    <ligand>
        <name>substrate</name>
    </ligand>
</feature>
<dbReference type="GO" id="GO:0019563">
    <property type="term" value="P:glycerol catabolic process"/>
    <property type="evidence" value="ECO:0007669"/>
    <property type="project" value="TreeGrafter"/>
</dbReference>
<dbReference type="UniPathway" id="UPA00138"/>
<dbReference type="FunFam" id="3.20.20.70:FF:000016">
    <property type="entry name" value="Triosephosphate isomerase"/>
    <property type="match status" value="1"/>
</dbReference>
<dbReference type="PANTHER" id="PTHR21139">
    <property type="entry name" value="TRIOSEPHOSPHATE ISOMERASE"/>
    <property type="match status" value="1"/>
</dbReference>
<keyword evidence="4 7" id="KW-0963">Cytoplasm</keyword>
<dbReference type="InterPro" id="IPR013785">
    <property type="entry name" value="Aldolase_TIM"/>
</dbReference>
<reference evidence="9 10" key="1">
    <citation type="submission" date="2014-09" db="EMBL/GenBank/DDBJ databases">
        <title>Complete genome sequence of Endomicrobium proavitum.</title>
        <authorList>
            <person name="Zheng H."/>
        </authorList>
    </citation>
    <scope>NUCLEOTIDE SEQUENCE [LARGE SCALE GENOMIC DNA]</scope>
    <source>
        <strain evidence="9 10">Rsa215</strain>
    </source>
</reference>
<keyword evidence="10" id="KW-1185">Reference proteome</keyword>
<dbReference type="AlphaFoldDB" id="A0A0G3WG67"/>